<proteinExistence type="predicted"/>
<evidence type="ECO:0000256" key="1">
    <source>
        <dbReference type="SAM" id="MobiDB-lite"/>
    </source>
</evidence>
<reference evidence="2 3" key="1">
    <citation type="submission" date="2023-01" db="EMBL/GenBank/DDBJ databases">
        <title>Analysis of 21 Apiospora genomes using comparative genomics revels a genus with tremendous synthesis potential of carbohydrate active enzymes and secondary metabolites.</title>
        <authorList>
            <person name="Sorensen T."/>
        </authorList>
    </citation>
    <scope>NUCLEOTIDE SEQUENCE [LARGE SCALE GENOMIC DNA]</scope>
    <source>
        <strain evidence="2 3">CBS 135458</strain>
    </source>
</reference>
<evidence type="ECO:0000313" key="3">
    <source>
        <dbReference type="Proteomes" id="UP001480595"/>
    </source>
</evidence>
<feature type="compositionally biased region" description="Basic and acidic residues" evidence="1">
    <location>
        <begin position="401"/>
        <end position="415"/>
    </location>
</feature>
<evidence type="ECO:0000313" key="2">
    <source>
        <dbReference type="EMBL" id="KAK8058390.1"/>
    </source>
</evidence>
<feature type="region of interest" description="Disordered" evidence="1">
    <location>
        <begin position="350"/>
        <end position="427"/>
    </location>
</feature>
<organism evidence="2 3">
    <name type="scientific">Apiospora phragmitis</name>
    <dbReference type="NCBI Taxonomy" id="2905665"/>
    <lineage>
        <taxon>Eukaryota</taxon>
        <taxon>Fungi</taxon>
        <taxon>Dikarya</taxon>
        <taxon>Ascomycota</taxon>
        <taxon>Pezizomycotina</taxon>
        <taxon>Sordariomycetes</taxon>
        <taxon>Xylariomycetidae</taxon>
        <taxon>Amphisphaeriales</taxon>
        <taxon>Apiosporaceae</taxon>
        <taxon>Apiospora</taxon>
    </lineage>
</organism>
<dbReference type="RefSeq" id="XP_066713836.1">
    <property type="nucleotide sequence ID" value="XM_066860247.1"/>
</dbReference>
<protein>
    <submittedName>
        <fullName evidence="2">Uncharacterized protein</fullName>
    </submittedName>
</protein>
<accession>A0ABR1UHK7</accession>
<dbReference type="EMBL" id="JAQQWL010000009">
    <property type="protein sequence ID" value="KAK8058390.1"/>
    <property type="molecule type" value="Genomic_DNA"/>
</dbReference>
<gene>
    <name evidence="2" type="ORF">PG994_008838</name>
</gene>
<dbReference type="Proteomes" id="UP001480595">
    <property type="component" value="Unassembled WGS sequence"/>
</dbReference>
<name>A0ABR1UHK7_9PEZI</name>
<comment type="caution">
    <text evidence="2">The sequence shown here is derived from an EMBL/GenBank/DDBJ whole genome shotgun (WGS) entry which is preliminary data.</text>
</comment>
<feature type="compositionally biased region" description="Acidic residues" evidence="1">
    <location>
        <begin position="361"/>
        <end position="370"/>
    </location>
</feature>
<keyword evidence="3" id="KW-1185">Reference proteome</keyword>
<dbReference type="GeneID" id="92093310"/>
<sequence>MRPVNRTLRDVKLRRPVSSLQPTRHHTPLSLLARPAYRRHDALSTPWKRDLATAPSTLDMTMLEPFPSPSDKLASHNIDANATISPLQQSASFGKWQRLSLKSGRLAIESDFTRTGPAKHYHLPLQVDKLENQNDFELWYCLLDYLQRHHGDDGVYRLWSGMWGRKALYKTDKTSSLVFWQTILETALRYDNERFLDNIVVYAEWMKKIHNNEWPNLYMGFMSYYLRSHEHGKALRWHVRLVPNFRPSSGEFTSLIKQFCTDEVLNDSGTLPRLYTTSHERHVYDSVVPYLYARGCSRLARLWHKTCLRVGDGPTLYAPARPFLRYYAGYYPEEREDWSEIELDAMGTLDQHSSQQKTDGTEDVTEDGEPEQTRSLPRVHESRPRGLGHPADRPPLTTVDCTERSEPGRRSEEYRPSPGPGNFTPESNYVKSIQHLAKSRDTELLLDLLQCDLHPDVFDDIELHSKLMDSSRASGDIRTYNLLLATRLATFASSSEASANMMLVFFLAIEDHWNIIRVLRDMHHWRISLHPKHVKKLFKLMKINAPLHPSEEIREFPSPRLPTPHDVRFCQGLLWTLRRMDVPIPAHINQRLIISFGRQGKMKYIIPIMRDIINYYTKWHGTRPGFIPVSVRDLPEAMTRPLRGVPKLLGVFIPIDTPASRPNHPLAQIFNPWVIQSLIRWSFRKISDVHAEAPLLQLQRKAATSGVEFVRVIAVVRTLKDAGVNIEVNKVRKAIILRLAELYGSVEPMKKLTKSVRRRNHFSLVQVKELCDQAWRDEKQPLLPGLEELRQEIQKLDVYNANWNDELYMLVEEGIRRKQMLRRGKTGHHNNVPY</sequence>